<comment type="caution">
    <text evidence="2">The sequence shown here is derived from an EMBL/GenBank/DDBJ whole genome shotgun (WGS) entry which is preliminary data.</text>
</comment>
<evidence type="ECO:0000313" key="2">
    <source>
        <dbReference type="EMBL" id="VEL12901.1"/>
    </source>
</evidence>
<feature type="compositionally biased region" description="Basic and acidic residues" evidence="1">
    <location>
        <begin position="1"/>
        <end position="16"/>
    </location>
</feature>
<evidence type="ECO:0000313" key="3">
    <source>
        <dbReference type="Proteomes" id="UP000784294"/>
    </source>
</evidence>
<name>A0A3S5FCJ1_9PLAT</name>
<feature type="region of interest" description="Disordered" evidence="1">
    <location>
        <begin position="1"/>
        <end position="20"/>
    </location>
</feature>
<dbReference type="EMBL" id="CAAALY010016207">
    <property type="protein sequence ID" value="VEL12901.1"/>
    <property type="molecule type" value="Genomic_DNA"/>
</dbReference>
<feature type="non-terminal residue" evidence="2">
    <location>
        <position position="47"/>
    </location>
</feature>
<organism evidence="2 3">
    <name type="scientific">Protopolystoma xenopodis</name>
    <dbReference type="NCBI Taxonomy" id="117903"/>
    <lineage>
        <taxon>Eukaryota</taxon>
        <taxon>Metazoa</taxon>
        <taxon>Spiralia</taxon>
        <taxon>Lophotrochozoa</taxon>
        <taxon>Platyhelminthes</taxon>
        <taxon>Monogenea</taxon>
        <taxon>Polyopisthocotylea</taxon>
        <taxon>Polystomatidea</taxon>
        <taxon>Polystomatidae</taxon>
        <taxon>Protopolystoma</taxon>
    </lineage>
</organism>
<keyword evidence="3" id="KW-1185">Reference proteome</keyword>
<sequence length="47" mass="5228">MVSGSDDVRQGTDEISARNARCRKTLNRDILRAIQQTMRQGNPPAIS</sequence>
<evidence type="ECO:0000256" key="1">
    <source>
        <dbReference type="SAM" id="MobiDB-lite"/>
    </source>
</evidence>
<dbReference type="Proteomes" id="UP000784294">
    <property type="component" value="Unassembled WGS sequence"/>
</dbReference>
<dbReference type="AlphaFoldDB" id="A0A3S5FCJ1"/>
<proteinExistence type="predicted"/>
<gene>
    <name evidence="2" type="ORF">PXEA_LOCUS6341</name>
</gene>
<accession>A0A3S5FCJ1</accession>
<protein>
    <submittedName>
        <fullName evidence="2">Uncharacterized protein</fullName>
    </submittedName>
</protein>
<reference evidence="2" key="1">
    <citation type="submission" date="2018-11" db="EMBL/GenBank/DDBJ databases">
        <authorList>
            <consortium name="Pathogen Informatics"/>
        </authorList>
    </citation>
    <scope>NUCLEOTIDE SEQUENCE</scope>
</reference>